<dbReference type="AlphaFoldDB" id="A0A2T4U6I3"/>
<protein>
    <submittedName>
        <fullName evidence="1">PII family protein</fullName>
    </submittedName>
</protein>
<comment type="caution">
    <text evidence="1">The sequence shown here is derived from an EMBL/GenBank/DDBJ whole genome shotgun (WGS) entry which is preliminary data.</text>
</comment>
<dbReference type="PROSITE" id="PS51343">
    <property type="entry name" value="PII_GLNB_DOM"/>
    <property type="match status" value="2"/>
</dbReference>
<keyword evidence="2" id="KW-1185">Reference proteome</keyword>
<dbReference type="SMART" id="SM00938">
    <property type="entry name" value="P-II"/>
    <property type="match status" value="2"/>
</dbReference>
<dbReference type="Pfam" id="PF00543">
    <property type="entry name" value="P-II"/>
    <property type="match status" value="2"/>
</dbReference>
<dbReference type="OrthoDB" id="9803021at2"/>
<evidence type="ECO:0000313" key="2">
    <source>
        <dbReference type="Proteomes" id="UP000240509"/>
    </source>
</evidence>
<organism evidence="1 2">
    <name type="scientific">Alkalicoccus saliphilus</name>
    <dbReference type="NCBI Taxonomy" id="200989"/>
    <lineage>
        <taxon>Bacteria</taxon>
        <taxon>Bacillati</taxon>
        <taxon>Bacillota</taxon>
        <taxon>Bacilli</taxon>
        <taxon>Bacillales</taxon>
        <taxon>Bacillaceae</taxon>
        <taxon>Alkalicoccus</taxon>
    </lineage>
</organism>
<dbReference type="InterPro" id="IPR011322">
    <property type="entry name" value="N-reg_PII-like_a/b"/>
</dbReference>
<dbReference type="InterPro" id="IPR002187">
    <property type="entry name" value="N-reg_PII"/>
</dbReference>
<reference evidence="1 2" key="1">
    <citation type="submission" date="2018-03" db="EMBL/GenBank/DDBJ databases">
        <title>Alkalicoccus saliphilus sp. nov., isolated from a mineral pool.</title>
        <authorList>
            <person name="Zhao B."/>
        </authorList>
    </citation>
    <scope>NUCLEOTIDE SEQUENCE [LARGE SCALE GENOMIC DNA]</scope>
    <source>
        <strain evidence="1 2">6AG</strain>
    </source>
</reference>
<proteinExistence type="predicted"/>
<dbReference type="Gene3D" id="3.30.70.120">
    <property type="match status" value="2"/>
</dbReference>
<dbReference type="GO" id="GO:0030234">
    <property type="term" value="F:enzyme regulator activity"/>
    <property type="evidence" value="ECO:0007669"/>
    <property type="project" value="InterPro"/>
</dbReference>
<dbReference type="SUPFAM" id="SSF54913">
    <property type="entry name" value="GlnB-like"/>
    <property type="match status" value="2"/>
</dbReference>
<accession>A0A2T4U6I3</accession>
<gene>
    <name evidence="1" type="ORF">C6Y45_08480</name>
</gene>
<dbReference type="EMBL" id="PZJJ01000011">
    <property type="protein sequence ID" value="PTL39006.1"/>
    <property type="molecule type" value="Genomic_DNA"/>
</dbReference>
<evidence type="ECO:0000313" key="1">
    <source>
        <dbReference type="EMBL" id="PTL39006.1"/>
    </source>
</evidence>
<dbReference type="GO" id="GO:0006808">
    <property type="term" value="P:regulation of nitrogen utilization"/>
    <property type="evidence" value="ECO:0007669"/>
    <property type="project" value="InterPro"/>
</dbReference>
<dbReference type="RefSeq" id="WP_107584806.1">
    <property type="nucleotide sequence ID" value="NZ_PZJJ01000011.1"/>
</dbReference>
<name>A0A2T4U6I3_9BACI</name>
<dbReference type="InterPro" id="IPR015867">
    <property type="entry name" value="N-reg_PII/ATP_PRibTrfase_C"/>
</dbReference>
<sequence length="235" mass="25423">MNVLRRDHKLLVTIVKKGRAKKVMKAAKDAGSEGGTVMLGYGVGIHEKKKIFGLDALHEKELILTLIPEDLLAGVIDKISSTAKLSEPGHGIGFIVDILKTIGISHMTYEENVKEGLDEMTDDLKHKGFDLIITIVNKGEAGKVIDASSRGGAEGGTVMNGRGSGIHEKAKLFSIQIEPEKDVVLTLIKKSQTNDVLKAIEEDVKINEPGKGISFVLPVEETVGIHHLMENNMGE</sequence>
<dbReference type="Proteomes" id="UP000240509">
    <property type="component" value="Unassembled WGS sequence"/>
</dbReference>